<dbReference type="SMART" id="SM00044">
    <property type="entry name" value="CYCc"/>
    <property type="match status" value="1"/>
</dbReference>
<dbReference type="Pfam" id="PF05226">
    <property type="entry name" value="CHASE2"/>
    <property type="match status" value="1"/>
</dbReference>
<dbReference type="GO" id="GO:0035556">
    <property type="term" value="P:intracellular signal transduction"/>
    <property type="evidence" value="ECO:0007669"/>
    <property type="project" value="InterPro"/>
</dbReference>
<dbReference type="SMART" id="SM01080">
    <property type="entry name" value="CHASE2"/>
    <property type="match status" value="1"/>
</dbReference>
<dbReference type="HOGENOM" id="CLU_000445_85_1_12"/>
<protein>
    <submittedName>
        <fullName evidence="3">Adenylate cyclase</fullName>
        <ecNumber evidence="3">4.6.1.1</ecNumber>
    </submittedName>
</protein>
<feature type="transmembrane region" description="Helical" evidence="1">
    <location>
        <begin position="451"/>
        <end position="468"/>
    </location>
</feature>
<dbReference type="Pfam" id="PF00211">
    <property type="entry name" value="Guanylate_cyc"/>
    <property type="match status" value="1"/>
</dbReference>
<dbReference type="PROSITE" id="PS50125">
    <property type="entry name" value="GUANYLATE_CYCLASE_2"/>
    <property type="match status" value="1"/>
</dbReference>
<feature type="transmembrane region" description="Helical" evidence="1">
    <location>
        <begin position="12"/>
        <end position="35"/>
    </location>
</feature>
<dbReference type="CDD" id="cd07302">
    <property type="entry name" value="CHD"/>
    <property type="match status" value="1"/>
</dbReference>
<dbReference type="InterPro" id="IPR050697">
    <property type="entry name" value="Adenylyl/Guanylyl_Cyclase_3/4"/>
</dbReference>
<dbReference type="InterPro" id="IPR029787">
    <property type="entry name" value="Nucleotide_cyclase"/>
</dbReference>
<dbReference type="SUPFAM" id="SSF55073">
    <property type="entry name" value="Nucleotide cyclase"/>
    <property type="match status" value="1"/>
</dbReference>
<evidence type="ECO:0000256" key="1">
    <source>
        <dbReference type="SAM" id="Phobius"/>
    </source>
</evidence>
<dbReference type="KEGG" id="slr:L21SP2_2514"/>
<dbReference type="GO" id="GO:0004016">
    <property type="term" value="F:adenylate cyclase activity"/>
    <property type="evidence" value="ECO:0007669"/>
    <property type="project" value="UniProtKB-EC"/>
</dbReference>
<dbReference type="PANTHER" id="PTHR43081">
    <property type="entry name" value="ADENYLATE CYCLASE, TERMINAL-DIFFERENTIATION SPECIFIC-RELATED"/>
    <property type="match status" value="1"/>
</dbReference>
<keyword evidence="1" id="KW-1133">Transmembrane helix</keyword>
<keyword evidence="3" id="KW-0456">Lyase</keyword>
<dbReference type="RefSeq" id="WP_024268769.1">
    <property type="nucleotide sequence ID" value="NC_023035.1"/>
</dbReference>
<feature type="transmembrane region" description="Helical" evidence="1">
    <location>
        <begin position="475"/>
        <end position="498"/>
    </location>
</feature>
<dbReference type="PANTHER" id="PTHR43081:SF1">
    <property type="entry name" value="ADENYLATE CYCLASE, TERMINAL-DIFFERENTIATION SPECIFIC"/>
    <property type="match status" value="1"/>
</dbReference>
<evidence type="ECO:0000259" key="2">
    <source>
        <dbReference type="PROSITE" id="PS50125"/>
    </source>
</evidence>
<name>V5WKZ7_9SPIO</name>
<dbReference type="eggNOG" id="COG2114">
    <property type="taxonomic scope" value="Bacteria"/>
</dbReference>
<proteinExistence type="predicted"/>
<reference evidence="3 4" key="1">
    <citation type="journal article" date="2015" name="Stand. Genomic Sci.">
        <title>Complete genome sequence and description of Salinispira pacifica gen. nov., sp. nov., a novel spirochaete isolated form a hypersaline microbial mat.</title>
        <authorList>
            <person name="Ben Hania W."/>
            <person name="Joseph M."/>
            <person name="Schumann P."/>
            <person name="Bunk B."/>
            <person name="Fiebig A."/>
            <person name="Sproer C."/>
            <person name="Klenk H.P."/>
            <person name="Fardeau M.L."/>
            <person name="Spring S."/>
        </authorList>
    </citation>
    <scope>NUCLEOTIDE SEQUENCE [LARGE SCALE GENOMIC DNA]</scope>
    <source>
        <strain evidence="3 4">L21-RPul-D2</strain>
    </source>
</reference>
<dbReference type="Gene3D" id="3.30.70.1230">
    <property type="entry name" value="Nucleotide cyclase"/>
    <property type="match status" value="1"/>
</dbReference>
<sequence>MIKNAFRRFIELFPLPYAVYILTPLISTALVAALLHAGAFTVMSQNLYDLLLPLRQPVEQRSEIVFVDIDDQSLERLGEWPWKRTEMARYLLELNSFSSAAVIVDINFDLPSNRGVADFIRRGLTEQGVEVENVLNQDEDPLFGNMLNNMENTVVASLVLETGIRGPHPGINFSRGATGFSNIIRDSDGKIRRFRPFEDEEPALAVAGFTMGSTDTQISRSPRSLKIVNRNGGSQPPATIPVEEDGSILIDWSDKNYEESFLHVGFDIFPTLIRLREDLWYNIQLFQDYELLSQEGIGRQALSLHGSSRNKLLESALVFDPDILRDHYRFQEAARELLDSFLTPGNLSRMISSLPENPYHNQGLLPEEDLRFLYNQSRELLDRIIDIRQELESLLQDAYVIVAYSATGTTDIGSQPFHSSYVNAGVHGTILNMLLKAQSGYDGFIRTQEPWINILLAGFLSLLISLLIRRRQASLGLGLLAANTILAGLIIVIGFSAADMYFNPVLLIIPQLISGIILFSLQFIGTEGEKRWLYRAFGHYISKEFIDILVEQPEKLKLGGEEREMTLMFTDIKDFSGLAQLLSPTDLVALLNLYFTRMSDIVLNNHGTIDKYEGDAIVAFFGAPLDDPDHRINAVKAAVEIQKETPRLKAEIMERFNISRGIDTRVGVNSGKVLVGNLGTERRMDYTAMGLDVNLASRLEGANKHVGTSILISDSTYQGLDQRFFSRTVGEIKVAGIDHPVSCYNIRGYRSEQSTISIEAGEYLNEAISAIIRGDMDAAEKSIQAAKIREPDDSFIRYIEGKIHLLENGRIESIFPLDLSVK</sequence>
<dbReference type="EC" id="4.6.1.1" evidence="3"/>
<keyword evidence="4" id="KW-1185">Reference proteome</keyword>
<feature type="domain" description="Guanylate cyclase" evidence="2">
    <location>
        <begin position="566"/>
        <end position="700"/>
    </location>
</feature>
<gene>
    <name evidence="3" type="ORF">L21SP2_2514</name>
</gene>
<dbReference type="EMBL" id="CP006939">
    <property type="protein sequence ID" value="AHC15866.1"/>
    <property type="molecule type" value="Genomic_DNA"/>
</dbReference>
<keyword evidence="1" id="KW-0472">Membrane</keyword>
<dbReference type="AlphaFoldDB" id="V5WKZ7"/>
<dbReference type="InterPro" id="IPR001054">
    <property type="entry name" value="A/G_cyclase"/>
</dbReference>
<keyword evidence="1" id="KW-0812">Transmembrane</keyword>
<dbReference type="OrthoDB" id="9806704at2"/>
<dbReference type="PATRIC" id="fig|1307761.3.peg.2506"/>
<dbReference type="Proteomes" id="UP000018680">
    <property type="component" value="Chromosome"/>
</dbReference>
<dbReference type="STRING" id="1307761.L21SP2_2514"/>
<organism evidence="3 4">
    <name type="scientific">Salinispira pacifica</name>
    <dbReference type="NCBI Taxonomy" id="1307761"/>
    <lineage>
        <taxon>Bacteria</taxon>
        <taxon>Pseudomonadati</taxon>
        <taxon>Spirochaetota</taxon>
        <taxon>Spirochaetia</taxon>
        <taxon>Spirochaetales</taxon>
        <taxon>Spirochaetaceae</taxon>
        <taxon>Salinispira</taxon>
    </lineage>
</organism>
<dbReference type="GO" id="GO:0006171">
    <property type="term" value="P:cAMP biosynthetic process"/>
    <property type="evidence" value="ECO:0007669"/>
    <property type="project" value="TreeGrafter"/>
</dbReference>
<feature type="transmembrane region" description="Helical" evidence="1">
    <location>
        <begin position="504"/>
        <end position="525"/>
    </location>
</feature>
<evidence type="ECO:0000313" key="3">
    <source>
        <dbReference type="EMBL" id="AHC15866.1"/>
    </source>
</evidence>
<accession>V5WKZ7</accession>
<evidence type="ECO:0000313" key="4">
    <source>
        <dbReference type="Proteomes" id="UP000018680"/>
    </source>
</evidence>
<dbReference type="InterPro" id="IPR007890">
    <property type="entry name" value="CHASE2"/>
</dbReference>